<feature type="chain" id="PRO_5046241159" evidence="7">
    <location>
        <begin position="21"/>
        <end position="121"/>
    </location>
</feature>
<dbReference type="Gene3D" id="1.10.760.10">
    <property type="entry name" value="Cytochrome c-like domain"/>
    <property type="match status" value="1"/>
</dbReference>
<keyword evidence="10" id="KW-1185">Reference proteome</keyword>
<protein>
    <submittedName>
        <fullName evidence="9">C-type cytochrome</fullName>
    </submittedName>
</protein>
<evidence type="ECO:0000256" key="7">
    <source>
        <dbReference type="SAM" id="SignalP"/>
    </source>
</evidence>
<dbReference type="InterPro" id="IPR009056">
    <property type="entry name" value="Cyt_c-like_dom"/>
</dbReference>
<feature type="domain" description="Cytochrome c" evidence="8">
    <location>
        <begin position="27"/>
        <end position="109"/>
    </location>
</feature>
<evidence type="ECO:0000256" key="6">
    <source>
        <dbReference type="PROSITE-ProRule" id="PRU00433"/>
    </source>
</evidence>
<name>A0ABV7M286_9GAMM</name>
<comment type="caution">
    <text evidence="9">The sequence shown here is derived from an EMBL/GenBank/DDBJ whole genome shotgun (WGS) entry which is preliminary data.</text>
</comment>
<dbReference type="Proteomes" id="UP001595640">
    <property type="component" value="Unassembled WGS sequence"/>
</dbReference>
<dbReference type="PANTHER" id="PTHR33751:SF9">
    <property type="entry name" value="CYTOCHROME C4"/>
    <property type="match status" value="1"/>
</dbReference>
<keyword evidence="7" id="KW-0732">Signal</keyword>
<dbReference type="RefSeq" id="WP_019020672.1">
    <property type="nucleotide sequence ID" value="NZ_BMXD01000014.1"/>
</dbReference>
<keyword evidence="3 6" id="KW-0479">Metal-binding</keyword>
<dbReference type="InterPro" id="IPR050597">
    <property type="entry name" value="Cytochrome_c_Oxidase_Subunit"/>
</dbReference>
<organism evidence="9 10">
    <name type="scientific">Modicisalibacter luteus</name>
    <dbReference type="NCBI Taxonomy" id="453962"/>
    <lineage>
        <taxon>Bacteria</taxon>
        <taxon>Pseudomonadati</taxon>
        <taxon>Pseudomonadota</taxon>
        <taxon>Gammaproteobacteria</taxon>
        <taxon>Oceanospirillales</taxon>
        <taxon>Halomonadaceae</taxon>
        <taxon>Modicisalibacter</taxon>
    </lineage>
</organism>
<sequence length="121" mass="12607">MRKLLACMAFAILAPMPLLADDDTLDGDPEAGKQKAQEVCASCHGLDGNALVAEYPDLAGQNAPYLVYALKAYKNGLRTGGNAGLMRPQAANLSEQDMANLAAYYSSPESLQTNQTAAGGG</sequence>
<accession>A0ABV7M286</accession>
<feature type="signal peptide" evidence="7">
    <location>
        <begin position="1"/>
        <end position="20"/>
    </location>
</feature>
<dbReference type="SUPFAM" id="SSF46626">
    <property type="entry name" value="Cytochrome c"/>
    <property type="match status" value="1"/>
</dbReference>
<evidence type="ECO:0000256" key="4">
    <source>
        <dbReference type="ARBA" id="ARBA00022982"/>
    </source>
</evidence>
<evidence type="ECO:0000256" key="1">
    <source>
        <dbReference type="ARBA" id="ARBA00022448"/>
    </source>
</evidence>
<gene>
    <name evidence="9" type="ORF">ACFOEI_11580</name>
</gene>
<dbReference type="InterPro" id="IPR036909">
    <property type="entry name" value="Cyt_c-like_dom_sf"/>
</dbReference>
<evidence type="ECO:0000313" key="10">
    <source>
        <dbReference type="Proteomes" id="UP001595640"/>
    </source>
</evidence>
<keyword evidence="2 6" id="KW-0349">Heme</keyword>
<dbReference type="PANTHER" id="PTHR33751">
    <property type="entry name" value="CBB3-TYPE CYTOCHROME C OXIDASE SUBUNIT FIXP"/>
    <property type="match status" value="1"/>
</dbReference>
<evidence type="ECO:0000256" key="3">
    <source>
        <dbReference type="ARBA" id="ARBA00022723"/>
    </source>
</evidence>
<dbReference type="PROSITE" id="PS51007">
    <property type="entry name" value="CYTC"/>
    <property type="match status" value="1"/>
</dbReference>
<dbReference type="EMBL" id="JBHRUH010000016">
    <property type="protein sequence ID" value="MFC3292706.1"/>
    <property type="molecule type" value="Genomic_DNA"/>
</dbReference>
<evidence type="ECO:0000256" key="2">
    <source>
        <dbReference type="ARBA" id="ARBA00022617"/>
    </source>
</evidence>
<evidence type="ECO:0000256" key="5">
    <source>
        <dbReference type="ARBA" id="ARBA00023004"/>
    </source>
</evidence>
<proteinExistence type="predicted"/>
<dbReference type="Pfam" id="PF00034">
    <property type="entry name" value="Cytochrom_C"/>
    <property type="match status" value="1"/>
</dbReference>
<reference evidence="10" key="1">
    <citation type="journal article" date="2019" name="Int. J. Syst. Evol. Microbiol.">
        <title>The Global Catalogue of Microorganisms (GCM) 10K type strain sequencing project: providing services to taxonomists for standard genome sequencing and annotation.</title>
        <authorList>
            <consortium name="The Broad Institute Genomics Platform"/>
            <consortium name="The Broad Institute Genome Sequencing Center for Infectious Disease"/>
            <person name="Wu L."/>
            <person name="Ma J."/>
        </authorList>
    </citation>
    <scope>NUCLEOTIDE SEQUENCE [LARGE SCALE GENOMIC DNA]</scope>
    <source>
        <strain evidence="10">KCTC 12847</strain>
    </source>
</reference>
<evidence type="ECO:0000259" key="8">
    <source>
        <dbReference type="PROSITE" id="PS51007"/>
    </source>
</evidence>
<keyword evidence="4" id="KW-0249">Electron transport</keyword>
<evidence type="ECO:0000313" key="9">
    <source>
        <dbReference type="EMBL" id="MFC3292706.1"/>
    </source>
</evidence>
<keyword evidence="5 6" id="KW-0408">Iron</keyword>
<keyword evidence="1" id="KW-0813">Transport</keyword>